<sequence length="132" mass="14601">QVELHHVFLIIFLGRHVRTCRNDSTAKAPVTVVLPKRSTFWSRLCECSQQTKAARFPDCVRAYLHAIIRTCITLSLHQSENGRKQKDGRRGPPNGGAGSGEASVPTTPAERSLVNNCGDAYHPRTLIAVRLL</sequence>
<organism>
    <name type="scientific">Branchiostoma floridae</name>
    <name type="common">Florida lancelet</name>
    <name type="synonym">Amphioxus</name>
    <dbReference type="NCBI Taxonomy" id="7739"/>
    <lineage>
        <taxon>Eukaryota</taxon>
        <taxon>Metazoa</taxon>
        <taxon>Chordata</taxon>
        <taxon>Cephalochordata</taxon>
        <taxon>Leptocardii</taxon>
        <taxon>Amphioxiformes</taxon>
        <taxon>Branchiostomatidae</taxon>
        <taxon>Branchiostoma</taxon>
    </lineage>
</organism>
<name>C3YSL1_BRAFL</name>
<dbReference type="EMBL" id="GG666549">
    <property type="protein sequence ID" value="EEN56713.1"/>
    <property type="molecule type" value="Genomic_DNA"/>
</dbReference>
<accession>C3YSL1</accession>
<reference evidence="2" key="1">
    <citation type="journal article" date="2008" name="Nature">
        <title>The amphioxus genome and the evolution of the chordate karyotype.</title>
        <authorList>
            <consortium name="US DOE Joint Genome Institute (JGI-PGF)"/>
            <person name="Putnam N.H."/>
            <person name="Butts T."/>
            <person name="Ferrier D.E.K."/>
            <person name="Furlong R.F."/>
            <person name="Hellsten U."/>
            <person name="Kawashima T."/>
            <person name="Robinson-Rechavi M."/>
            <person name="Shoguchi E."/>
            <person name="Terry A."/>
            <person name="Yu J.-K."/>
            <person name="Benito-Gutierrez E.L."/>
            <person name="Dubchak I."/>
            <person name="Garcia-Fernandez J."/>
            <person name="Gibson-Brown J.J."/>
            <person name="Grigoriev I.V."/>
            <person name="Horton A.C."/>
            <person name="de Jong P.J."/>
            <person name="Jurka J."/>
            <person name="Kapitonov V.V."/>
            <person name="Kohara Y."/>
            <person name="Kuroki Y."/>
            <person name="Lindquist E."/>
            <person name="Lucas S."/>
            <person name="Osoegawa K."/>
            <person name="Pennacchio L.A."/>
            <person name="Salamov A.A."/>
            <person name="Satou Y."/>
            <person name="Sauka-Spengler T."/>
            <person name="Schmutz J."/>
            <person name="Shin-I T."/>
            <person name="Toyoda A."/>
            <person name="Bronner-Fraser M."/>
            <person name="Fujiyama A."/>
            <person name="Holland L.Z."/>
            <person name="Holland P.W.H."/>
            <person name="Satoh N."/>
            <person name="Rokhsar D.S."/>
        </authorList>
    </citation>
    <scope>NUCLEOTIDE SEQUENCE [LARGE SCALE GENOMIC DNA]</scope>
    <source>
        <strain evidence="2">S238N-H82</strain>
        <tissue evidence="2">Testes</tissue>
    </source>
</reference>
<evidence type="ECO:0000256" key="1">
    <source>
        <dbReference type="SAM" id="MobiDB-lite"/>
    </source>
</evidence>
<dbReference type="InParanoid" id="C3YSL1"/>
<feature type="region of interest" description="Disordered" evidence="1">
    <location>
        <begin position="79"/>
        <end position="109"/>
    </location>
</feature>
<feature type="compositionally biased region" description="Basic and acidic residues" evidence="1">
    <location>
        <begin position="80"/>
        <end position="90"/>
    </location>
</feature>
<feature type="non-terminal residue" evidence="2">
    <location>
        <position position="1"/>
    </location>
</feature>
<dbReference type="AlphaFoldDB" id="C3YSL1"/>
<gene>
    <name evidence="2" type="ORF">BRAFLDRAFT_118556</name>
</gene>
<evidence type="ECO:0000313" key="2">
    <source>
        <dbReference type="EMBL" id="EEN56713.1"/>
    </source>
</evidence>
<proteinExistence type="predicted"/>
<protein>
    <submittedName>
        <fullName evidence="2">Uncharacterized protein</fullName>
    </submittedName>
</protein>